<dbReference type="InterPro" id="IPR021346">
    <property type="entry name" value="Tma16"/>
</dbReference>
<dbReference type="InParanoid" id="A0A2T2ZYY2"/>
<gene>
    <name evidence="2" type="ORF">BD289DRAFT_84941</name>
</gene>
<dbReference type="PANTHER" id="PTHR13349:SF2">
    <property type="entry name" value="TRANSLATION MACHINERY-ASSOCIATED PROTEIN 16"/>
    <property type="match status" value="1"/>
</dbReference>
<proteinExistence type="inferred from homology"/>
<dbReference type="AlphaFoldDB" id="A0A2T2ZYY2"/>
<dbReference type="STRING" id="2025994.A0A2T2ZYY2"/>
<dbReference type="InterPro" id="IPR038356">
    <property type="entry name" value="Tma16_sf"/>
</dbReference>
<protein>
    <submittedName>
        <fullName evidence="2">Translation machinery-associated protein 16</fullName>
    </submittedName>
</protein>
<dbReference type="OrthoDB" id="270284at2759"/>
<dbReference type="Gene3D" id="1.20.1440.170">
    <property type="entry name" value="Translation machinery-associated protein 16-like"/>
    <property type="match status" value="1"/>
</dbReference>
<dbReference type="Pfam" id="PF11176">
    <property type="entry name" value="Tma16"/>
    <property type="match status" value="1"/>
</dbReference>
<reference evidence="2 3" key="1">
    <citation type="journal article" date="2018" name="Mycol. Prog.">
        <title>Coniella lustricola, a new species from submerged detritus.</title>
        <authorList>
            <person name="Raudabaugh D.B."/>
            <person name="Iturriaga T."/>
            <person name="Carver A."/>
            <person name="Mondo S."/>
            <person name="Pangilinan J."/>
            <person name="Lipzen A."/>
            <person name="He G."/>
            <person name="Amirebrahimi M."/>
            <person name="Grigoriev I.V."/>
            <person name="Miller A.N."/>
        </authorList>
    </citation>
    <scope>NUCLEOTIDE SEQUENCE [LARGE SCALE GENOMIC DNA]</scope>
    <source>
        <strain evidence="2 3">B22-T-1</strain>
    </source>
</reference>
<accession>A0A2T2ZYY2</accession>
<sequence length="179" mass="20560">MPKTLEKTRKQVAKKRHGAIGALHEFSRDSKRLHKAQVRDERLEKLAAARKKQDKPLIARAKFFQQAIQENDSQVFDQARIQATISQFVQQYDEEYDTVKKTRRSGRPASAREDLLKLKVDALQKEHQNGFYIPDLSRQDNVDSLKRWEGSWTSLSTLSWVRVSKAGAVKPSTFPPSGQ</sequence>
<dbReference type="EMBL" id="KZ678552">
    <property type="protein sequence ID" value="PSR79851.1"/>
    <property type="molecule type" value="Genomic_DNA"/>
</dbReference>
<keyword evidence="3" id="KW-1185">Reference proteome</keyword>
<name>A0A2T2ZYY2_9PEZI</name>
<evidence type="ECO:0000313" key="2">
    <source>
        <dbReference type="EMBL" id="PSR79851.1"/>
    </source>
</evidence>
<dbReference type="GO" id="GO:0005634">
    <property type="term" value="C:nucleus"/>
    <property type="evidence" value="ECO:0007669"/>
    <property type="project" value="TreeGrafter"/>
</dbReference>
<dbReference type="Proteomes" id="UP000241462">
    <property type="component" value="Unassembled WGS sequence"/>
</dbReference>
<evidence type="ECO:0000313" key="3">
    <source>
        <dbReference type="Proteomes" id="UP000241462"/>
    </source>
</evidence>
<dbReference type="PANTHER" id="PTHR13349">
    <property type="entry name" value="TRANSLATION MACHINERY-ASSOCIATED PROTEIN 16"/>
    <property type="match status" value="1"/>
</dbReference>
<evidence type="ECO:0000256" key="1">
    <source>
        <dbReference type="ARBA" id="ARBA00034127"/>
    </source>
</evidence>
<dbReference type="FunCoup" id="A0A2T2ZYY2">
    <property type="interactions" value="311"/>
</dbReference>
<organism evidence="2 3">
    <name type="scientific">Coniella lustricola</name>
    <dbReference type="NCBI Taxonomy" id="2025994"/>
    <lineage>
        <taxon>Eukaryota</taxon>
        <taxon>Fungi</taxon>
        <taxon>Dikarya</taxon>
        <taxon>Ascomycota</taxon>
        <taxon>Pezizomycotina</taxon>
        <taxon>Sordariomycetes</taxon>
        <taxon>Sordariomycetidae</taxon>
        <taxon>Diaporthales</taxon>
        <taxon>Schizoparmaceae</taxon>
        <taxon>Coniella</taxon>
    </lineage>
</organism>
<comment type="similarity">
    <text evidence="1">Belongs to the TMA16 family.</text>
</comment>